<name>A0A3S5AQ19_9PLAT</name>
<dbReference type="EMBL" id="CAAALY010055447">
    <property type="protein sequence ID" value="VEL22250.1"/>
    <property type="molecule type" value="Genomic_DNA"/>
</dbReference>
<sequence length="131" mass="14669">MPAKLLGMYHVYGATLQMIMHTMDSGLALPGVIWFTFVSIRCGKRSTSDTHTQKVNSSISRSPGGVFCLFSYRPHFTRPLFVPHRCGVSVLPTSPTSPIIPTHLQTWRQNGCDYSRLCLLHRQLLPPSPVM</sequence>
<proteinExistence type="predicted"/>
<gene>
    <name evidence="1" type="ORF">PXEA_LOCUS15690</name>
</gene>
<protein>
    <submittedName>
        <fullName evidence="1">Uncharacterized protein</fullName>
    </submittedName>
</protein>
<evidence type="ECO:0000313" key="1">
    <source>
        <dbReference type="EMBL" id="VEL22250.1"/>
    </source>
</evidence>
<dbReference type="AlphaFoldDB" id="A0A3S5AQ19"/>
<reference evidence="1" key="1">
    <citation type="submission" date="2018-11" db="EMBL/GenBank/DDBJ databases">
        <authorList>
            <consortium name="Pathogen Informatics"/>
        </authorList>
    </citation>
    <scope>NUCLEOTIDE SEQUENCE</scope>
</reference>
<organism evidence="1 2">
    <name type="scientific">Protopolystoma xenopodis</name>
    <dbReference type="NCBI Taxonomy" id="117903"/>
    <lineage>
        <taxon>Eukaryota</taxon>
        <taxon>Metazoa</taxon>
        <taxon>Spiralia</taxon>
        <taxon>Lophotrochozoa</taxon>
        <taxon>Platyhelminthes</taxon>
        <taxon>Monogenea</taxon>
        <taxon>Polyopisthocotylea</taxon>
        <taxon>Polystomatidea</taxon>
        <taxon>Polystomatidae</taxon>
        <taxon>Protopolystoma</taxon>
    </lineage>
</organism>
<evidence type="ECO:0000313" key="2">
    <source>
        <dbReference type="Proteomes" id="UP000784294"/>
    </source>
</evidence>
<keyword evidence="2" id="KW-1185">Reference proteome</keyword>
<accession>A0A3S5AQ19</accession>
<comment type="caution">
    <text evidence="1">The sequence shown here is derived from an EMBL/GenBank/DDBJ whole genome shotgun (WGS) entry which is preliminary data.</text>
</comment>
<dbReference type="Proteomes" id="UP000784294">
    <property type="component" value="Unassembled WGS sequence"/>
</dbReference>